<comment type="subcellular location">
    <subcellularLocation>
        <location evidence="1">Nucleus</location>
    </subcellularLocation>
</comment>
<dbReference type="GO" id="GO:0000976">
    <property type="term" value="F:transcription cis-regulatory region binding"/>
    <property type="evidence" value="ECO:0007669"/>
    <property type="project" value="TreeGrafter"/>
</dbReference>
<evidence type="ECO:0000256" key="2">
    <source>
        <dbReference type="ARBA" id="ARBA00023125"/>
    </source>
</evidence>
<dbReference type="AlphaFoldDB" id="S8DJH3"/>
<comment type="caution">
    <text evidence="3">The sequence shown here is derived from an EMBL/GenBank/DDBJ whole genome shotgun (WGS) entry which is preliminary data.</text>
</comment>
<proteinExistence type="predicted"/>
<feature type="non-terminal residue" evidence="3">
    <location>
        <position position="1"/>
    </location>
</feature>
<gene>
    <name evidence="3" type="ORF">M569_15159</name>
</gene>
<accession>S8DJH3</accession>
<name>S8DJH3_9LAMI</name>
<dbReference type="PANTHER" id="PTHR31312:SF1">
    <property type="entry name" value="TRANSCRIPTION ACTIVATOR GLK1"/>
    <property type="match status" value="1"/>
</dbReference>
<dbReference type="GO" id="GO:0045893">
    <property type="term" value="P:positive regulation of DNA-templated transcription"/>
    <property type="evidence" value="ECO:0007669"/>
    <property type="project" value="InterPro"/>
</dbReference>
<protein>
    <submittedName>
        <fullName evidence="3">Uncharacterized protein</fullName>
    </submittedName>
</protein>
<feature type="non-terminal residue" evidence="3">
    <location>
        <position position="84"/>
    </location>
</feature>
<dbReference type="InterPro" id="IPR044825">
    <property type="entry name" value="GLK1/2-like"/>
</dbReference>
<dbReference type="EMBL" id="AUSU01008193">
    <property type="protein sequence ID" value="EPS59647.1"/>
    <property type="molecule type" value="Genomic_DNA"/>
</dbReference>
<evidence type="ECO:0000256" key="1">
    <source>
        <dbReference type="ARBA" id="ARBA00004123"/>
    </source>
</evidence>
<dbReference type="GO" id="GO:0005634">
    <property type="term" value="C:nucleus"/>
    <property type="evidence" value="ECO:0007669"/>
    <property type="project" value="UniProtKB-SubCell"/>
</dbReference>
<dbReference type="GO" id="GO:0003700">
    <property type="term" value="F:DNA-binding transcription factor activity"/>
    <property type="evidence" value="ECO:0007669"/>
    <property type="project" value="InterPro"/>
</dbReference>
<dbReference type="Proteomes" id="UP000015453">
    <property type="component" value="Unassembled WGS sequence"/>
</dbReference>
<reference evidence="3 4" key="1">
    <citation type="journal article" date="2013" name="BMC Genomics">
        <title>The miniature genome of a carnivorous plant Genlisea aurea contains a low number of genes and short non-coding sequences.</title>
        <authorList>
            <person name="Leushkin E.V."/>
            <person name="Sutormin R.A."/>
            <person name="Nabieva E.R."/>
            <person name="Penin A.A."/>
            <person name="Kondrashov A.S."/>
            <person name="Logacheva M.D."/>
        </authorList>
    </citation>
    <scope>NUCLEOTIDE SEQUENCE [LARGE SCALE GENOMIC DNA]</scope>
</reference>
<organism evidence="3 4">
    <name type="scientific">Genlisea aurea</name>
    <dbReference type="NCBI Taxonomy" id="192259"/>
    <lineage>
        <taxon>Eukaryota</taxon>
        <taxon>Viridiplantae</taxon>
        <taxon>Streptophyta</taxon>
        <taxon>Embryophyta</taxon>
        <taxon>Tracheophyta</taxon>
        <taxon>Spermatophyta</taxon>
        <taxon>Magnoliopsida</taxon>
        <taxon>eudicotyledons</taxon>
        <taxon>Gunneridae</taxon>
        <taxon>Pentapetalae</taxon>
        <taxon>asterids</taxon>
        <taxon>lamiids</taxon>
        <taxon>Lamiales</taxon>
        <taxon>Lentibulariaceae</taxon>
        <taxon>Genlisea</taxon>
    </lineage>
</organism>
<dbReference type="PANTHER" id="PTHR31312">
    <property type="entry name" value="TRANSCRIPTION ACTIVATOR GLK1"/>
    <property type="match status" value="1"/>
</dbReference>
<keyword evidence="4" id="KW-1185">Reference proteome</keyword>
<evidence type="ECO:0000313" key="3">
    <source>
        <dbReference type="EMBL" id="EPS59647.1"/>
    </source>
</evidence>
<sequence>FLMLQRYPPVNHLAGIPPVTTAGYGGVPAMHPIPQTPSDLQPWMESVDAAIGDVLSQPWLPLPLGLKPPSVESVVAELRRQGVS</sequence>
<evidence type="ECO:0000313" key="4">
    <source>
        <dbReference type="Proteomes" id="UP000015453"/>
    </source>
</evidence>
<keyword evidence="2" id="KW-0238">DNA-binding</keyword>